<organism evidence="1">
    <name type="scientific">Oryzias latipes</name>
    <name type="common">Japanese rice fish</name>
    <name type="synonym">Japanese killifish</name>
    <dbReference type="NCBI Taxonomy" id="8090"/>
    <lineage>
        <taxon>Eukaryota</taxon>
        <taxon>Metazoa</taxon>
        <taxon>Chordata</taxon>
        <taxon>Craniata</taxon>
        <taxon>Vertebrata</taxon>
        <taxon>Euteleostomi</taxon>
        <taxon>Actinopterygii</taxon>
        <taxon>Neopterygii</taxon>
        <taxon>Teleostei</taxon>
        <taxon>Neoteleostei</taxon>
        <taxon>Acanthomorphata</taxon>
        <taxon>Ovalentaria</taxon>
        <taxon>Atherinomorphae</taxon>
        <taxon>Beloniformes</taxon>
        <taxon>Adrianichthyidae</taxon>
        <taxon>Oryziinae</taxon>
        <taxon>Oryzias</taxon>
    </lineage>
</organism>
<accession>A0A286P9S9</accession>
<reference evidence="1" key="1">
    <citation type="journal article" date="2017" name="Nat. Commun.">
        <title>Complete fusion of a transposon and herpesvirus created the Teratorn mobile element in medaka fish.</title>
        <authorList>
            <person name="Inoue Y."/>
            <person name="Saga T."/>
            <person name="Aikawa T."/>
            <person name="Kumagai M."/>
            <person name="Shimada A."/>
            <person name="Kawaguchi Y."/>
            <person name="Naruse K."/>
            <person name="Morishita S."/>
            <person name="Koga A."/>
            <person name="Takeda H."/>
        </authorList>
    </citation>
    <scope>NUCLEOTIDE SEQUENCE</scope>
</reference>
<sequence length="151" mass="16525">MDREPGTEASVFRSVCELPDPTFRDIMDRHYGSEARFASSRRPRGGPALKTGKYDNLSAYLDTVYVLGRREPVIEEIVRAHKSLAVVEEDPAPNEGKIPEEASSAGAPVALVDPLHDSQYLDGVASNTTLSFYAEIGGERWDEDRPGGCEA</sequence>
<gene>
    <name evidence="1" type="primary">ORF30</name>
</gene>
<evidence type="ECO:0000313" key="1">
    <source>
        <dbReference type="EMBL" id="BBA49190.1"/>
    </source>
</evidence>
<name>A0A286P9S9_ORYLA</name>
<proteinExistence type="predicted"/>
<dbReference type="AlphaFoldDB" id="A0A286P9S9"/>
<dbReference type="EMBL" id="LC199500">
    <property type="protein sequence ID" value="BBA49190.1"/>
    <property type="molecule type" value="Genomic_DNA"/>
</dbReference>
<protein>
    <submittedName>
        <fullName evidence="1">Uncharacterized protein</fullName>
    </submittedName>
</protein>